<organism evidence="2 3">
    <name type="scientific">Sphingobium algorifonticola</name>
    <dbReference type="NCBI Taxonomy" id="2008318"/>
    <lineage>
        <taxon>Bacteria</taxon>
        <taxon>Pseudomonadati</taxon>
        <taxon>Pseudomonadota</taxon>
        <taxon>Alphaproteobacteria</taxon>
        <taxon>Sphingomonadales</taxon>
        <taxon>Sphingomonadaceae</taxon>
        <taxon>Sphingobium</taxon>
    </lineage>
</organism>
<dbReference type="PANTHER" id="PTHR43798:SF33">
    <property type="entry name" value="HYDROLASE, PUTATIVE (AFU_ORTHOLOGUE AFUA_2G14860)-RELATED"/>
    <property type="match status" value="1"/>
</dbReference>
<dbReference type="InterPro" id="IPR029058">
    <property type="entry name" value="AB_hydrolase_fold"/>
</dbReference>
<dbReference type="GO" id="GO:0016787">
    <property type="term" value="F:hydrolase activity"/>
    <property type="evidence" value="ECO:0007669"/>
    <property type="project" value="UniProtKB-KW"/>
</dbReference>
<dbReference type="EMBL" id="RZUL01000010">
    <property type="protein sequence ID" value="RVT39150.1"/>
    <property type="molecule type" value="Genomic_DNA"/>
</dbReference>
<protein>
    <submittedName>
        <fullName evidence="2">Alpha/beta fold hydrolase</fullName>
    </submittedName>
</protein>
<name>A0A437J3U7_9SPHN</name>
<dbReference type="AlphaFoldDB" id="A0A437J3U7"/>
<evidence type="ECO:0000259" key="1">
    <source>
        <dbReference type="Pfam" id="PF00561"/>
    </source>
</evidence>
<reference evidence="2 3" key="1">
    <citation type="submission" date="2019-01" db="EMBL/GenBank/DDBJ databases">
        <authorList>
            <person name="Chen W.-M."/>
        </authorList>
    </citation>
    <scope>NUCLEOTIDE SEQUENCE [LARGE SCALE GENOMIC DNA]</scope>
    <source>
        <strain evidence="2 3">TLA-22</strain>
    </source>
</reference>
<dbReference type="OrthoDB" id="8680283at2"/>
<comment type="caution">
    <text evidence="2">The sequence shown here is derived from an EMBL/GenBank/DDBJ whole genome shotgun (WGS) entry which is preliminary data.</text>
</comment>
<dbReference type="PRINTS" id="PR00412">
    <property type="entry name" value="EPOXHYDRLASE"/>
</dbReference>
<keyword evidence="2" id="KW-0378">Hydrolase</keyword>
<proteinExistence type="predicted"/>
<dbReference type="SUPFAM" id="SSF53474">
    <property type="entry name" value="alpha/beta-Hydrolases"/>
    <property type="match status" value="1"/>
</dbReference>
<dbReference type="InterPro" id="IPR000073">
    <property type="entry name" value="AB_hydrolase_1"/>
</dbReference>
<dbReference type="PRINTS" id="PR00111">
    <property type="entry name" value="ABHYDROLASE"/>
</dbReference>
<sequence length="291" mass="32440">MTFLSLWGDVHRSAFEQGYLDAGGVRTRFIRAGSRSAPKLVFLHGTGGHAEAFLRNLDAHAAHFDTVLIDYLGHGWTEKPDVAYEMPDYCAHLAATLDALGFASASICGESMGGWIAAWFAIHYPDRVDRLVLNTMGGATMNAQVMQTVYDKTLAAVEDPETLTRPRLEWLMADPSVVTDDLVACRTRIYAQPGMKETMRKILCLQQEEPRRRNLMTPENMGQIKAPTLVIWTSKDPTASVETGREIASWIPGSAFAVMQNCGHWPQYEKPEEYNRLSLDFLLRDRMGAAA</sequence>
<dbReference type="InterPro" id="IPR000639">
    <property type="entry name" value="Epox_hydrolase-like"/>
</dbReference>
<dbReference type="Pfam" id="PF00561">
    <property type="entry name" value="Abhydrolase_1"/>
    <property type="match status" value="1"/>
</dbReference>
<keyword evidence="3" id="KW-1185">Reference proteome</keyword>
<evidence type="ECO:0000313" key="3">
    <source>
        <dbReference type="Proteomes" id="UP000282977"/>
    </source>
</evidence>
<dbReference type="RefSeq" id="WP_127691952.1">
    <property type="nucleotide sequence ID" value="NZ_RZUL01000010.1"/>
</dbReference>
<gene>
    <name evidence="2" type="ORF">ENE74_16385</name>
</gene>
<evidence type="ECO:0000313" key="2">
    <source>
        <dbReference type="EMBL" id="RVT39150.1"/>
    </source>
</evidence>
<dbReference type="Gene3D" id="3.40.50.1820">
    <property type="entry name" value="alpha/beta hydrolase"/>
    <property type="match status" value="1"/>
</dbReference>
<dbReference type="Proteomes" id="UP000282977">
    <property type="component" value="Unassembled WGS sequence"/>
</dbReference>
<dbReference type="PANTHER" id="PTHR43798">
    <property type="entry name" value="MONOACYLGLYCEROL LIPASE"/>
    <property type="match status" value="1"/>
</dbReference>
<dbReference type="GO" id="GO:0016020">
    <property type="term" value="C:membrane"/>
    <property type="evidence" value="ECO:0007669"/>
    <property type="project" value="TreeGrafter"/>
</dbReference>
<dbReference type="InterPro" id="IPR050266">
    <property type="entry name" value="AB_hydrolase_sf"/>
</dbReference>
<accession>A0A437J3U7</accession>
<feature type="domain" description="AB hydrolase-1" evidence="1">
    <location>
        <begin position="40"/>
        <end position="271"/>
    </location>
</feature>